<dbReference type="InterPro" id="IPR015947">
    <property type="entry name" value="PUA-like_sf"/>
</dbReference>
<dbReference type="Proteomes" id="UP001501074">
    <property type="component" value="Unassembled WGS sequence"/>
</dbReference>
<feature type="domain" description="ASCH" evidence="1">
    <location>
        <begin position="12"/>
        <end position="130"/>
    </location>
</feature>
<dbReference type="SUPFAM" id="SSF88697">
    <property type="entry name" value="PUA domain-like"/>
    <property type="match status" value="1"/>
</dbReference>
<proteinExistence type="predicted"/>
<accession>A0ABP7ASR9</accession>
<dbReference type="Pfam" id="PF04266">
    <property type="entry name" value="ASCH"/>
    <property type="match status" value="1"/>
</dbReference>
<gene>
    <name evidence="2" type="ORF">GCM10022223_68750</name>
</gene>
<evidence type="ECO:0000313" key="3">
    <source>
        <dbReference type="Proteomes" id="UP001501074"/>
    </source>
</evidence>
<name>A0ABP7ASR9_9ACTN</name>
<dbReference type="EMBL" id="BAAAZO010000013">
    <property type="protein sequence ID" value="GAA3639844.1"/>
    <property type="molecule type" value="Genomic_DNA"/>
</dbReference>
<sequence length="130" mass="13983">MGWPRIDGLRTMEIGTPGAMRKKLTGLVLAGPKRGTAGLLSEYADEGEELERVGEVMVLVDDDIAEIGRIRITAVDVVAFGAVSDGFARSEGEGYADQREWAGAHRAFWERGGNEITDATLVVCVGFDVL</sequence>
<comment type="caution">
    <text evidence="2">The sequence shown here is derived from an EMBL/GenBank/DDBJ whole genome shotgun (WGS) entry which is preliminary data.</text>
</comment>
<dbReference type="SMART" id="SM01022">
    <property type="entry name" value="ASCH"/>
    <property type="match status" value="1"/>
</dbReference>
<dbReference type="PANTHER" id="PTHR39203">
    <property type="entry name" value="CYTOPLASMIC PROTEIN-RELATED"/>
    <property type="match status" value="1"/>
</dbReference>
<protein>
    <recommendedName>
        <fullName evidence="1">ASCH domain-containing protein</fullName>
    </recommendedName>
</protein>
<reference evidence="3" key="1">
    <citation type="journal article" date="2019" name="Int. J. Syst. Evol. Microbiol.">
        <title>The Global Catalogue of Microorganisms (GCM) 10K type strain sequencing project: providing services to taxonomists for standard genome sequencing and annotation.</title>
        <authorList>
            <consortium name="The Broad Institute Genomics Platform"/>
            <consortium name="The Broad Institute Genome Sequencing Center for Infectious Disease"/>
            <person name="Wu L."/>
            <person name="Ma J."/>
        </authorList>
    </citation>
    <scope>NUCLEOTIDE SEQUENCE [LARGE SCALE GENOMIC DNA]</scope>
    <source>
        <strain evidence="3">JCM 16902</strain>
    </source>
</reference>
<dbReference type="RefSeq" id="WP_231486646.1">
    <property type="nucleotide sequence ID" value="NZ_BAAAZO010000013.1"/>
</dbReference>
<evidence type="ECO:0000259" key="1">
    <source>
        <dbReference type="SMART" id="SM01022"/>
    </source>
</evidence>
<dbReference type="PANTHER" id="PTHR39203:SF1">
    <property type="entry name" value="CYTOPLASMIC PROTEIN"/>
    <property type="match status" value="1"/>
</dbReference>
<dbReference type="InterPro" id="IPR007374">
    <property type="entry name" value="ASCH_domain"/>
</dbReference>
<organism evidence="2 3">
    <name type="scientific">Kineosporia mesophila</name>
    <dbReference type="NCBI Taxonomy" id="566012"/>
    <lineage>
        <taxon>Bacteria</taxon>
        <taxon>Bacillati</taxon>
        <taxon>Actinomycetota</taxon>
        <taxon>Actinomycetes</taxon>
        <taxon>Kineosporiales</taxon>
        <taxon>Kineosporiaceae</taxon>
        <taxon>Kineosporia</taxon>
    </lineage>
</organism>
<dbReference type="InterPro" id="IPR009326">
    <property type="entry name" value="DUF984"/>
</dbReference>
<dbReference type="Gene3D" id="3.10.400.10">
    <property type="entry name" value="Sulfate adenylyltransferase"/>
    <property type="match status" value="1"/>
</dbReference>
<evidence type="ECO:0000313" key="2">
    <source>
        <dbReference type="EMBL" id="GAA3639844.1"/>
    </source>
</evidence>
<keyword evidence="3" id="KW-1185">Reference proteome</keyword>